<protein>
    <recommendedName>
        <fullName evidence="1">MoxR-vWA-beta-propeller ternary system domain-containing protein</fullName>
    </recommendedName>
</protein>
<organism evidence="2 3">
    <name type="scientific">Rufibacter hautae</name>
    <dbReference type="NCBI Taxonomy" id="2595005"/>
    <lineage>
        <taxon>Bacteria</taxon>
        <taxon>Pseudomonadati</taxon>
        <taxon>Bacteroidota</taxon>
        <taxon>Cytophagia</taxon>
        <taxon>Cytophagales</taxon>
        <taxon>Hymenobacteraceae</taxon>
        <taxon>Rufibacter</taxon>
    </lineage>
</organism>
<gene>
    <name evidence="2" type="ORF">FOA19_08685</name>
</gene>
<accession>A0A5B6TW21</accession>
<name>A0A5B6TW21_9BACT</name>
<feature type="domain" description="MoxR-vWA-beta-propeller ternary system" evidence="1">
    <location>
        <begin position="3"/>
        <end position="172"/>
    </location>
</feature>
<evidence type="ECO:0000313" key="3">
    <source>
        <dbReference type="Proteomes" id="UP000324133"/>
    </source>
</evidence>
<proteinExistence type="predicted"/>
<dbReference type="Proteomes" id="UP000324133">
    <property type="component" value="Unassembled WGS sequence"/>
</dbReference>
<dbReference type="InterPro" id="IPR011990">
    <property type="entry name" value="TPR-like_helical_dom_sf"/>
</dbReference>
<dbReference type="Pfam" id="PF19919">
    <property type="entry name" value="bpX3"/>
    <property type="match status" value="1"/>
</dbReference>
<dbReference type="EMBL" id="VKKY01000001">
    <property type="protein sequence ID" value="KAA3440708.1"/>
    <property type="molecule type" value="Genomic_DNA"/>
</dbReference>
<dbReference type="AlphaFoldDB" id="A0A5B6TW21"/>
<reference evidence="2 3" key="1">
    <citation type="submission" date="2019-07" db="EMBL/GenBank/DDBJ databases">
        <title>Rufibacter sp. nov., isolated from lake sediment.</title>
        <authorList>
            <person name="Qu J.-H."/>
        </authorList>
    </citation>
    <scope>NUCLEOTIDE SEQUENCE [LARGE SCALE GENOMIC DNA]</scope>
    <source>
        <strain evidence="2 3">NBS58-1</strain>
    </source>
</reference>
<dbReference type="OrthoDB" id="1235043at2"/>
<sequence length="575" mass="64935">MEIKVTPSSRNSNHLGGVLVKDSSVHTWLQQIGFMGLSLTQVVAYPIPGKTPNSIWGCLLLCKDGKLPTAIGKNAFCQVFHNRIYLPENAEIRPKLSQEETERLFPRHLHFFHPETGWVELEEEVEWLDILDLPEPMLLPTERPAKGVSVPDQIKSAQIVEPSPEDVLQKLEQEIFPQTEPLRDKPLNLLEKAKLSLLSLLFKKEPQNSNSSAEVASTPASWIEKLAGLFTANGTQVVDKLQLDFDELSRRNQSEVDKLLDLFQKNLEEALKYSIPLDMNNSGRSSQEGLFKFSKLWGELSLGSGNTIHASGGRGSTLASDQFQRLQAQYTQAANDLIEQKQYHKAAFVYMKLLRNEYMAAQTLEKGAHFAEAAAIYLKIKAKEKAAECYEKGGMINQAIELHKELNNIEKIGDLYARINNIPEAHRYYGKVITVYKGYGQYVKASLVYRNKIGDTSQAQALLLDGWRSEKDPVNCLNNYFANIKDPKVLLSEIESVYTQNTNSKNREAFLQVIKQSYNKHPEIAENIKDIAYEIIAVQLIGNPAIASELNAFNKKDKNLTKDILKYKLSRKSLK</sequence>
<keyword evidence="3" id="KW-1185">Reference proteome</keyword>
<dbReference type="RefSeq" id="WP_149090338.1">
    <property type="nucleotide sequence ID" value="NZ_VKKY01000001.1"/>
</dbReference>
<dbReference type="InterPro" id="IPR045551">
    <property type="entry name" value="bpX3"/>
</dbReference>
<evidence type="ECO:0000259" key="1">
    <source>
        <dbReference type="Pfam" id="PF19919"/>
    </source>
</evidence>
<comment type="caution">
    <text evidence="2">The sequence shown here is derived from an EMBL/GenBank/DDBJ whole genome shotgun (WGS) entry which is preliminary data.</text>
</comment>
<dbReference type="Gene3D" id="1.25.40.10">
    <property type="entry name" value="Tetratricopeptide repeat domain"/>
    <property type="match status" value="1"/>
</dbReference>
<evidence type="ECO:0000313" key="2">
    <source>
        <dbReference type="EMBL" id="KAA3440708.1"/>
    </source>
</evidence>
<dbReference type="SUPFAM" id="SSF48452">
    <property type="entry name" value="TPR-like"/>
    <property type="match status" value="1"/>
</dbReference>